<keyword evidence="2" id="KW-0732">Signal</keyword>
<name>A0A936ZVB6_9FLAO</name>
<evidence type="ECO:0000256" key="1">
    <source>
        <dbReference type="SAM" id="MobiDB-lite"/>
    </source>
</evidence>
<dbReference type="EMBL" id="JAERQJ010000002">
    <property type="protein sequence ID" value="MBL0682866.1"/>
    <property type="molecule type" value="Genomic_DNA"/>
</dbReference>
<evidence type="ECO:0000313" key="3">
    <source>
        <dbReference type="EMBL" id="MBL0682866.1"/>
    </source>
</evidence>
<evidence type="ECO:0000313" key="4">
    <source>
        <dbReference type="Proteomes" id="UP000651057"/>
    </source>
</evidence>
<accession>A0A936ZVB6</accession>
<feature type="compositionally biased region" description="Basic and acidic residues" evidence="1">
    <location>
        <begin position="209"/>
        <end position="220"/>
    </location>
</feature>
<keyword evidence="4" id="KW-1185">Reference proteome</keyword>
<dbReference type="RefSeq" id="WP_201917334.1">
    <property type="nucleotide sequence ID" value="NZ_BAABAX010000023.1"/>
</dbReference>
<feature type="chain" id="PRO_5037228996" evidence="2">
    <location>
        <begin position="18"/>
        <end position="236"/>
    </location>
</feature>
<dbReference type="Proteomes" id="UP000651057">
    <property type="component" value="Unassembled WGS sequence"/>
</dbReference>
<comment type="caution">
    <text evidence="3">The sequence shown here is derived from an EMBL/GenBank/DDBJ whole genome shotgun (WGS) entry which is preliminary data.</text>
</comment>
<feature type="region of interest" description="Disordered" evidence="1">
    <location>
        <begin position="181"/>
        <end position="220"/>
    </location>
</feature>
<proteinExistence type="predicted"/>
<feature type="signal peptide" evidence="2">
    <location>
        <begin position="1"/>
        <end position="17"/>
    </location>
</feature>
<dbReference type="AlphaFoldDB" id="A0A936ZVB6"/>
<sequence length="236" mass="27163">MKPIFLCLFMIYSLAGATIRLNSNDYNEFISHEVTQDETTIYLKLSTSHEETIKKLLFLGTTVYFDINGKENRDVYVNYPLKMEKSNVNHIHVQKEQAEEINLQSILEKIPQQATYGNFDQVQQFHILLNNLNINASLRQNDNITIELTIEIPKNRISEEPFDVSKLSIGVVSGKLEKPSLGNGRIDKVQRGGDGSRPSSEAPRRDRRPRPELRSIELKNQKPFKPINFWFNSGLE</sequence>
<organism evidence="3 4">
    <name type="scientific">Aquimarina mytili</name>
    <dbReference type="NCBI Taxonomy" id="874423"/>
    <lineage>
        <taxon>Bacteria</taxon>
        <taxon>Pseudomonadati</taxon>
        <taxon>Bacteroidota</taxon>
        <taxon>Flavobacteriia</taxon>
        <taxon>Flavobacteriales</taxon>
        <taxon>Flavobacteriaceae</taxon>
        <taxon>Aquimarina</taxon>
    </lineage>
</organism>
<evidence type="ECO:0000256" key="2">
    <source>
        <dbReference type="SAM" id="SignalP"/>
    </source>
</evidence>
<protein>
    <submittedName>
        <fullName evidence="3">Uncharacterized protein</fullName>
    </submittedName>
</protein>
<reference evidence="3" key="1">
    <citation type="submission" date="2021-01" db="EMBL/GenBank/DDBJ databases">
        <authorList>
            <person name="Zhong Y.L."/>
        </authorList>
    </citation>
    <scope>NUCLEOTIDE SEQUENCE</scope>
    <source>
        <strain evidence="3">KCTC 23302</strain>
    </source>
</reference>
<gene>
    <name evidence="3" type="ORF">JJQ60_05005</name>
</gene>